<keyword evidence="1" id="KW-1133">Transmembrane helix</keyword>
<name>A0A1X2Z931_BIFAD</name>
<dbReference type="Proteomes" id="UP000193664">
    <property type="component" value="Unassembled WGS sequence"/>
</dbReference>
<evidence type="ECO:0000256" key="1">
    <source>
        <dbReference type="SAM" id="Phobius"/>
    </source>
</evidence>
<dbReference type="EMBL" id="LNKF01000014">
    <property type="protein sequence ID" value="OSG90909.1"/>
    <property type="molecule type" value="Genomic_DNA"/>
</dbReference>
<comment type="caution">
    <text evidence="2">The sequence shown here is derived from an EMBL/GenBank/DDBJ whole genome shotgun (WGS) entry which is preliminary data.</text>
</comment>
<sequence>MNDFMLGAAVRVQSELLSYGGGTVTEATPPRIVGSVRDGVSKFAGYLTGNANLKLALQVLGGCIIFICVGLLAARKWWPTTPIGRSMQDQGGGKVFWCLAAIVLGVILIAPDQVAPFIAAIPAYLAQIVMDILDKIFNFSTAA</sequence>
<proteinExistence type="predicted"/>
<feature type="transmembrane region" description="Helical" evidence="1">
    <location>
        <begin position="95"/>
        <end position="111"/>
    </location>
</feature>
<evidence type="ECO:0000313" key="2">
    <source>
        <dbReference type="EMBL" id="OSG90909.1"/>
    </source>
</evidence>
<keyword evidence="1" id="KW-0472">Membrane</keyword>
<reference evidence="2 3" key="1">
    <citation type="journal article" date="2016" name="Sci. Rep.">
        <title>Evaluation of genetic diversity among strains of the human gut commensal Bifidobacterium adolescentis.</title>
        <authorList>
            <person name="Duranti S."/>
            <person name="Milani C."/>
            <person name="Lugli G.A."/>
            <person name="Mancabelli L."/>
            <person name="Turroni F."/>
            <person name="Ferrario C."/>
            <person name="Mangifesta M."/>
            <person name="Viappiani A."/>
            <person name="Sanchez B."/>
            <person name="Margolles A."/>
            <person name="van Sinderen D."/>
            <person name="Ventura M."/>
        </authorList>
    </citation>
    <scope>NUCLEOTIDE SEQUENCE [LARGE SCALE GENOMIC DNA]</scope>
    <source>
        <strain evidence="2 3">AD2-8</strain>
    </source>
</reference>
<keyword evidence="1" id="KW-0812">Transmembrane</keyword>
<gene>
    <name evidence="2" type="ORF">AD0028_1901</name>
</gene>
<dbReference type="AlphaFoldDB" id="A0A1X2Z931"/>
<feature type="transmembrane region" description="Helical" evidence="1">
    <location>
        <begin position="55"/>
        <end position="74"/>
    </location>
</feature>
<organism evidence="2 3">
    <name type="scientific">Bifidobacterium adolescentis</name>
    <dbReference type="NCBI Taxonomy" id="1680"/>
    <lineage>
        <taxon>Bacteria</taxon>
        <taxon>Bacillati</taxon>
        <taxon>Actinomycetota</taxon>
        <taxon>Actinomycetes</taxon>
        <taxon>Bifidobacteriales</taxon>
        <taxon>Bifidobacteriaceae</taxon>
        <taxon>Bifidobacterium</taxon>
    </lineage>
</organism>
<evidence type="ECO:0000313" key="3">
    <source>
        <dbReference type="Proteomes" id="UP000193664"/>
    </source>
</evidence>
<dbReference type="RefSeq" id="WP_085408708.1">
    <property type="nucleotide sequence ID" value="NZ_LNKF01000014.1"/>
</dbReference>
<protein>
    <submittedName>
        <fullName evidence="2">Uncharacterized protein</fullName>
    </submittedName>
</protein>
<accession>A0A1X2Z931</accession>